<dbReference type="InterPro" id="IPR036188">
    <property type="entry name" value="FAD/NAD-bd_sf"/>
</dbReference>
<reference evidence="8" key="1">
    <citation type="journal article" date="2015" name="Proc. Natl. Acad. Sci. U.S.A.">
        <title>Bacterial clade with the ribosomal RNA operon on a small plasmid rather than the chromosome.</title>
        <authorList>
            <person name="Anda M."/>
            <person name="Ohtsubo Y."/>
            <person name="Okubo T."/>
            <person name="Sugawara M."/>
            <person name="Nagata Y."/>
            <person name="Tsuda M."/>
            <person name="Minamisawa K."/>
            <person name="Mitsui H."/>
        </authorList>
    </citation>
    <scope>NUCLEOTIDE SEQUENCE</scope>
    <source>
        <strain evidence="8">JCM 14755</strain>
    </source>
</reference>
<evidence type="ECO:0000256" key="2">
    <source>
        <dbReference type="ARBA" id="ARBA00010790"/>
    </source>
</evidence>
<keyword evidence="4" id="KW-0274">FAD</keyword>
<evidence type="ECO:0000256" key="5">
    <source>
        <dbReference type="ARBA" id="ARBA00023002"/>
    </source>
</evidence>
<dbReference type="PANTHER" id="PTHR42784">
    <property type="entry name" value="PYRANOSE 2-OXIDASE"/>
    <property type="match status" value="1"/>
</dbReference>
<sequence length="534" mass="58458">MLIIGAGATGSLAAMVLAEGGLDVVCLEQGSWVEAQDHPHHHADWTWQRKTNWSPDVNKRHHPDDFPVDSDSSQILMWNAVGGSTNIYGAIWPRYRPSDFRKGTEHGMQPDWPIAYEDIAPYYEAADKIVGVSGLAGDPAMPPRAQCPTRPMPFSSVARRLSDGFDSLDWHWWPVEAGAVSQDYDGRPACNNCGICNGCPRGSMSKYSMSVWPKALAAGCELRTHARVLKIEKGPDGRATGALYIDRNTGRTVFQKARIVIVAANGIGTPRLLLASDNLANGNDQVGRYLLHHTLVACEMFVDEPVDGQIGYVASLISRQFAETDVSRGFVNGFNFNCITSTASAGELAAGWFSKARAPWGKGHHDWFQRHFGHSIGVFAIGDDLPNPDNRVTLSDHLTDSDGVPAAVTHYAPGENDRRMMNYMLDRLEELAKACGAFEYSLQDYRDENGVYRTPAWHMIGTCRMGSDPQTSVVNKWNQSWEVPNLFIVDGSVLATGGVVNPTPTISALALRAAVHIRDNFQSLSTTTRSSLAA</sequence>
<dbReference type="InterPro" id="IPR007867">
    <property type="entry name" value="GMC_OxRtase_C"/>
</dbReference>
<evidence type="ECO:0000259" key="7">
    <source>
        <dbReference type="Pfam" id="PF05199"/>
    </source>
</evidence>
<evidence type="ECO:0000256" key="1">
    <source>
        <dbReference type="ARBA" id="ARBA00001974"/>
    </source>
</evidence>
<comment type="cofactor">
    <cofactor evidence="1">
        <name>FAD</name>
        <dbReference type="ChEBI" id="CHEBI:57692"/>
    </cofactor>
</comment>
<dbReference type="PANTHER" id="PTHR42784:SF1">
    <property type="entry name" value="PYRANOSE 2-OXIDASE"/>
    <property type="match status" value="1"/>
</dbReference>
<evidence type="ECO:0000259" key="6">
    <source>
        <dbReference type="Pfam" id="PF00732"/>
    </source>
</evidence>
<dbReference type="SUPFAM" id="SSF51905">
    <property type="entry name" value="FAD/NAD(P)-binding domain"/>
    <property type="match status" value="1"/>
</dbReference>
<keyword evidence="3" id="KW-0285">Flavoprotein</keyword>
<dbReference type="Gene3D" id="3.50.50.60">
    <property type="entry name" value="FAD/NAD(P)-binding domain"/>
    <property type="match status" value="2"/>
</dbReference>
<dbReference type="AlphaFoldDB" id="A0A0N7KY59"/>
<dbReference type="EMBL" id="LC066377">
    <property type="protein sequence ID" value="BAT28809.1"/>
    <property type="molecule type" value="Genomic_DNA"/>
</dbReference>
<evidence type="ECO:0000256" key="4">
    <source>
        <dbReference type="ARBA" id="ARBA00022827"/>
    </source>
</evidence>
<name>A0A0N7KY59_9HYPH</name>
<organism evidence="8">
    <name type="scientific">Aureimonas frigidaquae</name>
    <dbReference type="NCBI Taxonomy" id="424757"/>
    <lineage>
        <taxon>Bacteria</taxon>
        <taxon>Pseudomonadati</taxon>
        <taxon>Pseudomonadota</taxon>
        <taxon>Alphaproteobacteria</taxon>
        <taxon>Hyphomicrobiales</taxon>
        <taxon>Aurantimonadaceae</taxon>
        <taxon>Aureimonas</taxon>
    </lineage>
</organism>
<dbReference type="GO" id="GO:0050660">
    <property type="term" value="F:flavin adenine dinucleotide binding"/>
    <property type="evidence" value="ECO:0007669"/>
    <property type="project" value="InterPro"/>
</dbReference>
<feature type="domain" description="Glucose-methanol-choline oxidoreductase C-terminal" evidence="7">
    <location>
        <begin position="386"/>
        <end position="510"/>
    </location>
</feature>
<accession>A0A0N7KY59</accession>
<dbReference type="Pfam" id="PF05199">
    <property type="entry name" value="GMC_oxred_C"/>
    <property type="match status" value="1"/>
</dbReference>
<evidence type="ECO:0000313" key="8">
    <source>
        <dbReference type="EMBL" id="BAT28809.1"/>
    </source>
</evidence>
<protein>
    <submittedName>
        <fullName evidence="8">Choline dehydrogenase-like flavoprotein</fullName>
    </submittedName>
</protein>
<evidence type="ECO:0000256" key="3">
    <source>
        <dbReference type="ARBA" id="ARBA00022630"/>
    </source>
</evidence>
<dbReference type="InterPro" id="IPR051473">
    <property type="entry name" value="P2Ox-like"/>
</dbReference>
<feature type="domain" description="Glucose-methanol-choline oxidoreductase N-terminal" evidence="6">
    <location>
        <begin position="2"/>
        <end position="294"/>
    </location>
</feature>
<keyword evidence="5" id="KW-0560">Oxidoreductase</keyword>
<comment type="similarity">
    <text evidence="2">Belongs to the GMC oxidoreductase family.</text>
</comment>
<dbReference type="Pfam" id="PF00732">
    <property type="entry name" value="GMC_oxred_N"/>
    <property type="match status" value="1"/>
</dbReference>
<proteinExistence type="inferred from homology"/>
<dbReference type="GO" id="GO:0016614">
    <property type="term" value="F:oxidoreductase activity, acting on CH-OH group of donors"/>
    <property type="evidence" value="ECO:0007669"/>
    <property type="project" value="InterPro"/>
</dbReference>
<dbReference type="SUPFAM" id="SSF54373">
    <property type="entry name" value="FAD-linked reductases, C-terminal domain"/>
    <property type="match status" value="1"/>
</dbReference>
<dbReference type="InterPro" id="IPR000172">
    <property type="entry name" value="GMC_OxRdtase_N"/>
</dbReference>